<dbReference type="EMBL" id="OM869625">
    <property type="protein sequence ID" value="UPW41548.1"/>
    <property type="molecule type" value="Genomic_DNA"/>
</dbReference>
<organism evidence="1">
    <name type="scientific">Peromfec virus RodF8_60</name>
    <dbReference type="NCBI Taxonomy" id="2929386"/>
    <lineage>
        <taxon>Viruses</taxon>
        <taxon>Monodnaviria</taxon>
        <taxon>Sangervirae</taxon>
        <taxon>Phixviricota</taxon>
        <taxon>Malgrandaviricetes</taxon>
        <taxon>Petitvirales</taxon>
        <taxon>Microviridae</taxon>
    </lineage>
</organism>
<name>A0A976R8R4_9VIRU</name>
<accession>A0A976R8R4</accession>
<proteinExistence type="predicted"/>
<protein>
    <submittedName>
        <fullName evidence="1">Uncharacterized protein</fullName>
    </submittedName>
</protein>
<evidence type="ECO:0000313" key="1">
    <source>
        <dbReference type="EMBL" id="UPW41548.1"/>
    </source>
</evidence>
<sequence>MRFRRRSRFNRRRRRGLLMRGRRKRIRRTSMINRGGLEITG</sequence>
<reference evidence="1" key="1">
    <citation type="submission" date="2022-02" db="EMBL/GenBank/DDBJ databases">
        <title>Towards deciphering the DNA virus diversity associated with rodent species in the families Cricetidae and Heteromyidae.</title>
        <authorList>
            <person name="Lund M."/>
            <person name="Larsen B.B."/>
            <person name="Gryseels S."/>
            <person name="Kraberger S."/>
            <person name="Rowsey D.M."/>
            <person name="Steger L."/>
            <person name="Yule K.M."/>
            <person name="Upham N.S."/>
            <person name="Worobey M."/>
            <person name="Van Doorslaer K."/>
            <person name="Varsani A."/>
        </authorList>
    </citation>
    <scope>NUCLEOTIDE SEQUENCE</scope>
    <source>
        <strain evidence="1">NeonRodF8_60</strain>
    </source>
</reference>